<accession>A0A4Y7QG53</accession>
<evidence type="ECO:0000313" key="5">
    <source>
        <dbReference type="Proteomes" id="UP000294933"/>
    </source>
</evidence>
<evidence type="ECO:0000256" key="3">
    <source>
        <dbReference type="ARBA" id="ARBA00023002"/>
    </source>
</evidence>
<dbReference type="GO" id="GO:0016491">
    <property type="term" value="F:oxidoreductase activity"/>
    <property type="evidence" value="ECO:0007669"/>
    <property type="project" value="UniProtKB-KW"/>
</dbReference>
<dbReference type="Proteomes" id="UP000294933">
    <property type="component" value="Unassembled WGS sequence"/>
</dbReference>
<dbReference type="PANTHER" id="PTHR24320:SF282">
    <property type="entry name" value="WW DOMAIN-CONTAINING OXIDOREDUCTASE"/>
    <property type="match status" value="1"/>
</dbReference>
<gene>
    <name evidence="4" type="ORF">BD410DRAFT_783443</name>
</gene>
<evidence type="ECO:0000313" key="4">
    <source>
        <dbReference type="EMBL" id="TDL26395.1"/>
    </source>
</evidence>
<comment type="similarity">
    <text evidence="1">Belongs to the short-chain dehydrogenases/reductases (SDR) family.</text>
</comment>
<dbReference type="OrthoDB" id="191139at2759"/>
<dbReference type="SUPFAM" id="SSF51735">
    <property type="entry name" value="NAD(P)-binding Rossmann-fold domains"/>
    <property type="match status" value="1"/>
</dbReference>
<reference evidence="4 5" key="1">
    <citation type="submission" date="2018-06" db="EMBL/GenBank/DDBJ databases">
        <title>A transcriptomic atlas of mushroom development highlights an independent origin of complex multicellularity.</title>
        <authorList>
            <consortium name="DOE Joint Genome Institute"/>
            <person name="Krizsan K."/>
            <person name="Almasi E."/>
            <person name="Merenyi Z."/>
            <person name="Sahu N."/>
            <person name="Viragh M."/>
            <person name="Koszo T."/>
            <person name="Mondo S."/>
            <person name="Kiss B."/>
            <person name="Balint B."/>
            <person name="Kues U."/>
            <person name="Barry K."/>
            <person name="Hegedus J.C."/>
            <person name="Henrissat B."/>
            <person name="Johnson J."/>
            <person name="Lipzen A."/>
            <person name="Ohm R."/>
            <person name="Nagy I."/>
            <person name="Pangilinan J."/>
            <person name="Yan J."/>
            <person name="Xiong Y."/>
            <person name="Grigoriev I.V."/>
            <person name="Hibbett D.S."/>
            <person name="Nagy L.G."/>
        </authorList>
    </citation>
    <scope>NUCLEOTIDE SEQUENCE [LARGE SCALE GENOMIC DNA]</scope>
    <source>
        <strain evidence="4 5">SZMC22713</strain>
    </source>
</reference>
<dbReference type="EMBL" id="ML170161">
    <property type="protein sequence ID" value="TDL26395.1"/>
    <property type="molecule type" value="Genomic_DNA"/>
</dbReference>
<dbReference type="PANTHER" id="PTHR24320">
    <property type="entry name" value="RETINOL DEHYDROGENASE"/>
    <property type="match status" value="1"/>
</dbReference>
<dbReference type="AlphaFoldDB" id="A0A4Y7QG53"/>
<dbReference type="PRINTS" id="PR00081">
    <property type="entry name" value="GDHRDH"/>
</dbReference>
<sequence length="329" mass="35982">MGSFMSVVDQNFPPKATWGVDEIPDLSGKVAIVTGGNSGIGKEIVKVGLLPRCVELSWTFLSKALLVKNAKVYMAGRNEWKCQLTIEELQEETSQTGLFLRLDLANLKSVKEAAMTFQSQESELHILINNGGVMLPAKDVVTADGYDLQFGTNALGHYYLTTLLIPQLQAGALLSDSKSARVVNLSSGGHTSHPMINWDTLKDGPARNKMGNFNLYNQSKFANIVFSSELAKRYGDKGIVSTSCHPGLIVSNLGRTVPQPIRAFFTWMSYDTAEGAITPLYAATSPQAANANGKYFIPWARVGVLIPQATDAETGDKLWKWFEEQTKDI</sequence>
<evidence type="ECO:0000256" key="1">
    <source>
        <dbReference type="ARBA" id="ARBA00006484"/>
    </source>
</evidence>
<dbReference type="Gene3D" id="3.40.50.720">
    <property type="entry name" value="NAD(P)-binding Rossmann-like Domain"/>
    <property type="match status" value="1"/>
</dbReference>
<proteinExistence type="inferred from homology"/>
<name>A0A4Y7QG53_9AGAM</name>
<dbReference type="Pfam" id="PF00106">
    <property type="entry name" value="adh_short"/>
    <property type="match status" value="1"/>
</dbReference>
<keyword evidence="3" id="KW-0560">Oxidoreductase</keyword>
<protein>
    <submittedName>
        <fullName evidence="4">NAD(P)-binding protein</fullName>
    </submittedName>
</protein>
<keyword evidence="2" id="KW-0521">NADP</keyword>
<dbReference type="VEuPathDB" id="FungiDB:BD410DRAFT_783443"/>
<evidence type="ECO:0000256" key="2">
    <source>
        <dbReference type="ARBA" id="ARBA00022857"/>
    </source>
</evidence>
<dbReference type="STRING" id="50990.A0A4Y7QG53"/>
<keyword evidence="5" id="KW-1185">Reference proteome</keyword>
<organism evidence="4 5">
    <name type="scientific">Rickenella mellea</name>
    <dbReference type="NCBI Taxonomy" id="50990"/>
    <lineage>
        <taxon>Eukaryota</taxon>
        <taxon>Fungi</taxon>
        <taxon>Dikarya</taxon>
        <taxon>Basidiomycota</taxon>
        <taxon>Agaricomycotina</taxon>
        <taxon>Agaricomycetes</taxon>
        <taxon>Hymenochaetales</taxon>
        <taxon>Rickenellaceae</taxon>
        <taxon>Rickenella</taxon>
    </lineage>
</organism>
<dbReference type="InterPro" id="IPR002347">
    <property type="entry name" value="SDR_fam"/>
</dbReference>
<dbReference type="InterPro" id="IPR036291">
    <property type="entry name" value="NAD(P)-bd_dom_sf"/>
</dbReference>